<evidence type="ECO:0000313" key="2">
    <source>
        <dbReference type="EMBL" id="TXN35048.1"/>
    </source>
</evidence>
<keyword evidence="1" id="KW-0732">Signal</keyword>
<dbReference type="Proteomes" id="UP000321456">
    <property type="component" value="Unassembled WGS sequence"/>
</dbReference>
<name>A0A5C8V2R4_9FLAO</name>
<sequence length="174" mass="19206">MKKYPLLVISLLTLLISCKGNSQQKPENSLNCSEYWANVRMNDFCGLAAGHFEFNTIPVDICNADQNDDTYPFDDLVSIRVYNHFSEVAAKQAFNQEEADAVALGNYLVADDIGDDGFALISVQFGELDSAIIQTVKGTFTVYVEVNGKAHNGARNCFDKDTVLEFAKALVHPL</sequence>
<organism evidence="2 3">
    <name type="scientific">Flagellimonas hymeniacidonis</name>
    <dbReference type="NCBI Taxonomy" id="2603628"/>
    <lineage>
        <taxon>Bacteria</taxon>
        <taxon>Pseudomonadati</taxon>
        <taxon>Bacteroidota</taxon>
        <taxon>Flavobacteriia</taxon>
        <taxon>Flavobacteriales</taxon>
        <taxon>Flavobacteriaceae</taxon>
        <taxon>Flagellimonas</taxon>
    </lineage>
</organism>
<proteinExistence type="predicted"/>
<evidence type="ECO:0000313" key="3">
    <source>
        <dbReference type="Proteomes" id="UP000321456"/>
    </source>
</evidence>
<keyword evidence="3" id="KW-1185">Reference proteome</keyword>
<evidence type="ECO:0000256" key="1">
    <source>
        <dbReference type="SAM" id="SignalP"/>
    </source>
</evidence>
<evidence type="ECO:0008006" key="4">
    <source>
        <dbReference type="Google" id="ProtNLM"/>
    </source>
</evidence>
<protein>
    <recommendedName>
        <fullName evidence="4">DUF3558 domain-containing protein</fullName>
    </recommendedName>
</protein>
<dbReference type="RefSeq" id="WP_147743782.1">
    <property type="nucleotide sequence ID" value="NZ_VRUR01000002.1"/>
</dbReference>
<accession>A0A5C8V2R4</accession>
<feature type="signal peptide" evidence="1">
    <location>
        <begin position="1"/>
        <end position="22"/>
    </location>
</feature>
<reference evidence="2 3" key="1">
    <citation type="submission" date="2019-08" db="EMBL/GenBank/DDBJ databases">
        <title>Professor.</title>
        <authorList>
            <person name="Park J.S."/>
        </authorList>
    </citation>
    <scope>NUCLEOTIDE SEQUENCE [LARGE SCALE GENOMIC DNA]</scope>
    <source>
        <strain evidence="2 3">176CP5-101</strain>
    </source>
</reference>
<dbReference type="EMBL" id="VRUR01000002">
    <property type="protein sequence ID" value="TXN35048.1"/>
    <property type="molecule type" value="Genomic_DNA"/>
</dbReference>
<dbReference type="PROSITE" id="PS51257">
    <property type="entry name" value="PROKAR_LIPOPROTEIN"/>
    <property type="match status" value="1"/>
</dbReference>
<feature type="chain" id="PRO_5022907622" description="DUF3558 domain-containing protein" evidence="1">
    <location>
        <begin position="23"/>
        <end position="174"/>
    </location>
</feature>
<dbReference type="AlphaFoldDB" id="A0A5C8V2R4"/>
<gene>
    <name evidence="2" type="ORF">FVB32_10660</name>
</gene>
<comment type="caution">
    <text evidence="2">The sequence shown here is derived from an EMBL/GenBank/DDBJ whole genome shotgun (WGS) entry which is preliminary data.</text>
</comment>